<sequence length="189" mass="20532">MTRSAQIRAAIVATIAAIPNVGRVHDRERYAKTEKDLLAHYGGERSLLGWFVRRVARRVEHPSTMRTRVVTTWQIRGYASFSDGLASELAFDDLADAVADAFEADDTLGGLIESFDADDGASGVQLVDAGPVMFSGVLCHSVRLSLATVHSEDRGVDAEGLADFNRLDTTWAGVWPDVTDVIRPNQEGS</sequence>
<evidence type="ECO:0000313" key="1">
    <source>
        <dbReference type="EMBL" id="SBW12005.1"/>
    </source>
</evidence>
<proteinExistence type="predicted"/>
<protein>
    <submittedName>
        <fullName evidence="1">Uncharacterized protein</fullName>
    </submittedName>
</protein>
<dbReference type="EMBL" id="FLUO01000002">
    <property type="protein sequence ID" value="SBW12005.1"/>
    <property type="molecule type" value="Genomic_DNA"/>
</dbReference>
<name>A0A212KK97_9PROT</name>
<gene>
    <name evidence="1" type="ORF">KL86APRO_20396</name>
</gene>
<organism evidence="1">
    <name type="scientific">uncultured Alphaproteobacteria bacterium</name>
    <dbReference type="NCBI Taxonomy" id="91750"/>
    <lineage>
        <taxon>Bacteria</taxon>
        <taxon>Pseudomonadati</taxon>
        <taxon>Pseudomonadota</taxon>
        <taxon>Alphaproteobacteria</taxon>
        <taxon>environmental samples</taxon>
    </lineage>
</organism>
<accession>A0A212KK97</accession>
<dbReference type="AlphaFoldDB" id="A0A212KK97"/>
<reference evidence="1" key="1">
    <citation type="submission" date="2016-04" db="EMBL/GenBank/DDBJ databases">
        <authorList>
            <person name="Evans L.H."/>
            <person name="Alamgir A."/>
            <person name="Owens N."/>
            <person name="Weber N.D."/>
            <person name="Virtaneva K."/>
            <person name="Barbian K."/>
            <person name="Babar A."/>
            <person name="Rosenke K."/>
        </authorList>
    </citation>
    <scope>NUCLEOTIDE SEQUENCE</scope>
    <source>
        <strain evidence="1">86</strain>
    </source>
</reference>